<proteinExistence type="predicted"/>
<keyword evidence="2" id="KW-1185">Reference proteome</keyword>
<gene>
    <name evidence="1" type="ORF">BDQ94DRAFT_79325</name>
</gene>
<dbReference type="EMBL" id="KZ852063">
    <property type="protein sequence ID" value="RDH30108.1"/>
    <property type="molecule type" value="Genomic_DNA"/>
</dbReference>
<name>A0A3F3PTF4_9EURO</name>
<evidence type="ECO:0000313" key="2">
    <source>
        <dbReference type="Proteomes" id="UP000253729"/>
    </source>
</evidence>
<organism evidence="1 2">
    <name type="scientific">Aspergillus welwitschiae</name>
    <dbReference type="NCBI Taxonomy" id="1341132"/>
    <lineage>
        <taxon>Eukaryota</taxon>
        <taxon>Fungi</taxon>
        <taxon>Dikarya</taxon>
        <taxon>Ascomycota</taxon>
        <taxon>Pezizomycotina</taxon>
        <taxon>Eurotiomycetes</taxon>
        <taxon>Eurotiomycetidae</taxon>
        <taxon>Eurotiales</taxon>
        <taxon>Aspergillaceae</taxon>
        <taxon>Aspergillus</taxon>
        <taxon>Aspergillus subgen. Circumdati</taxon>
    </lineage>
</organism>
<dbReference type="RefSeq" id="XP_026623130.1">
    <property type="nucleotide sequence ID" value="XM_026776567.1"/>
</dbReference>
<evidence type="ECO:0000313" key="1">
    <source>
        <dbReference type="EMBL" id="RDH30108.1"/>
    </source>
</evidence>
<accession>A0A3F3PTF4</accession>
<dbReference type="AlphaFoldDB" id="A0A3F3PTF4"/>
<reference evidence="1 2" key="1">
    <citation type="submission" date="2018-07" db="EMBL/GenBank/DDBJ databases">
        <title>The genomes of Aspergillus section Nigri reveals drivers in fungal speciation.</title>
        <authorList>
            <consortium name="DOE Joint Genome Institute"/>
            <person name="Vesth T.C."/>
            <person name="Nybo J."/>
            <person name="Theobald S."/>
            <person name="Brandl J."/>
            <person name="Frisvad J.C."/>
            <person name="Nielsen K.F."/>
            <person name="Lyhne E.K."/>
            <person name="Kogle M.E."/>
            <person name="Kuo A."/>
            <person name="Riley R."/>
            <person name="Clum A."/>
            <person name="Nolan M."/>
            <person name="Lipzen A."/>
            <person name="Salamov A."/>
            <person name="Henrissat B."/>
            <person name="Wiebenga A."/>
            <person name="De vries R.P."/>
            <person name="Grigoriev I.V."/>
            <person name="Mortensen U.H."/>
            <person name="Andersen M.R."/>
            <person name="Baker S.E."/>
        </authorList>
    </citation>
    <scope>NUCLEOTIDE SEQUENCE [LARGE SCALE GENOMIC DNA]</scope>
    <source>
        <strain evidence="1 2">CBS 139.54b</strain>
    </source>
</reference>
<protein>
    <submittedName>
        <fullName evidence="1">Uncharacterized protein</fullName>
    </submittedName>
</protein>
<dbReference type="Proteomes" id="UP000253729">
    <property type="component" value="Unassembled WGS sequence"/>
</dbReference>
<sequence length="173" mass="19027">MRIHRSPGTRARDVVCPGDVTIVALLLSETTTRPTIDCQTLLALWMSSGLGAPVGEEKDDVHGLRKSDLLGEAVSWSDWGYLDSILRIFRCGCSLVVCFVPDPWNRSRIAKLALGRQNGEMEKNRVKGAILKLHCTFSPCLAPITRLAPDTSIFPLLVSHSFLVCLDILIVLT</sequence>
<dbReference type="GeneID" id="38144923"/>